<dbReference type="InterPro" id="IPR003675">
    <property type="entry name" value="Rce1/LyrA-like_dom"/>
</dbReference>
<keyword evidence="3" id="KW-0378">Hydrolase</keyword>
<keyword evidence="1" id="KW-0812">Transmembrane</keyword>
<feature type="transmembrane region" description="Helical" evidence="1">
    <location>
        <begin position="90"/>
        <end position="113"/>
    </location>
</feature>
<evidence type="ECO:0000259" key="2">
    <source>
        <dbReference type="Pfam" id="PF02517"/>
    </source>
</evidence>
<dbReference type="RefSeq" id="WP_161840211.1">
    <property type="nucleotide sequence ID" value="NZ_CP048000.1"/>
</dbReference>
<proteinExistence type="predicted"/>
<feature type="transmembrane region" description="Helical" evidence="1">
    <location>
        <begin position="203"/>
        <end position="221"/>
    </location>
</feature>
<keyword evidence="3" id="KW-0482">Metalloprotease</keyword>
<keyword evidence="3" id="KW-0645">Protease</keyword>
<feature type="transmembrane region" description="Helical" evidence="1">
    <location>
        <begin position="176"/>
        <end position="196"/>
    </location>
</feature>
<dbReference type="AlphaFoldDB" id="A0A6P1TT54"/>
<accession>A0A6P1TT54</accession>
<dbReference type="Pfam" id="PF02517">
    <property type="entry name" value="Rce1-like"/>
    <property type="match status" value="1"/>
</dbReference>
<reference evidence="3 4" key="1">
    <citation type="submission" date="2020-01" db="EMBL/GenBank/DDBJ databases">
        <title>Genome analysis of Anaerocolumna sp. CBA3638.</title>
        <authorList>
            <person name="Kim J."/>
            <person name="Roh S.W."/>
        </authorList>
    </citation>
    <scope>NUCLEOTIDE SEQUENCE [LARGE SCALE GENOMIC DNA]</scope>
    <source>
        <strain evidence="3 4">CBA3638</strain>
    </source>
</reference>
<dbReference type="Proteomes" id="UP000464314">
    <property type="component" value="Chromosome"/>
</dbReference>
<dbReference type="KEGG" id="anr:Ana3638_23600"/>
<keyword evidence="4" id="KW-1185">Reference proteome</keyword>
<protein>
    <submittedName>
        <fullName evidence="3">CPBP family intramembrane metalloprotease</fullName>
    </submittedName>
</protein>
<keyword evidence="1" id="KW-1133">Transmembrane helix</keyword>
<feature type="domain" description="CAAX prenyl protease 2/Lysostaphin resistance protein A-like" evidence="2">
    <location>
        <begin position="132"/>
        <end position="239"/>
    </location>
</feature>
<name>A0A6P1TT54_9FIRM</name>
<dbReference type="GO" id="GO:0004175">
    <property type="term" value="F:endopeptidase activity"/>
    <property type="evidence" value="ECO:0007669"/>
    <property type="project" value="UniProtKB-ARBA"/>
</dbReference>
<evidence type="ECO:0000313" key="3">
    <source>
        <dbReference type="EMBL" id="QHQ63389.1"/>
    </source>
</evidence>
<evidence type="ECO:0000313" key="4">
    <source>
        <dbReference type="Proteomes" id="UP000464314"/>
    </source>
</evidence>
<dbReference type="EMBL" id="CP048000">
    <property type="protein sequence ID" value="QHQ63389.1"/>
    <property type="molecule type" value="Genomic_DNA"/>
</dbReference>
<organism evidence="3 4">
    <name type="scientific">Anaerocolumna sedimenticola</name>
    <dbReference type="NCBI Taxonomy" id="2696063"/>
    <lineage>
        <taxon>Bacteria</taxon>
        <taxon>Bacillati</taxon>
        <taxon>Bacillota</taxon>
        <taxon>Clostridia</taxon>
        <taxon>Lachnospirales</taxon>
        <taxon>Lachnospiraceae</taxon>
        <taxon>Anaerocolumna</taxon>
    </lineage>
</organism>
<sequence length="253" mass="28957">MRKQRNAKRIIEKILVFLLLFLITLVIPRIATATALWLQSRIIYGDRYMINVLHQLFQGLLAVLTLKLLLRKPFAELGFKWGGSAQGIKYTGCFLGLWTGIVVVFYIVSLHLYPGFAQYIMSYYPPDSEYMIIALSYAGTMPGLGEEPLYRALVLLPLMKYWDGNVRIGRLELPHAVLISGLIFAIGHIGFTFIPFRLVSIDYLQVAFNFILGIWWGMIFIKTKSLLWLVIAHNGSNFIMYLIGFLTAFHINK</sequence>
<dbReference type="GO" id="GO:0080120">
    <property type="term" value="P:CAAX-box protein maturation"/>
    <property type="evidence" value="ECO:0007669"/>
    <property type="project" value="UniProtKB-ARBA"/>
</dbReference>
<dbReference type="GO" id="GO:0006508">
    <property type="term" value="P:proteolysis"/>
    <property type="evidence" value="ECO:0007669"/>
    <property type="project" value="UniProtKB-KW"/>
</dbReference>
<evidence type="ECO:0000256" key="1">
    <source>
        <dbReference type="SAM" id="Phobius"/>
    </source>
</evidence>
<keyword evidence="1" id="KW-0472">Membrane</keyword>
<dbReference type="GO" id="GO:0008237">
    <property type="term" value="F:metallopeptidase activity"/>
    <property type="evidence" value="ECO:0007669"/>
    <property type="project" value="UniProtKB-KW"/>
</dbReference>
<feature type="transmembrane region" description="Helical" evidence="1">
    <location>
        <begin position="49"/>
        <end position="70"/>
    </location>
</feature>
<feature type="transmembrane region" description="Helical" evidence="1">
    <location>
        <begin position="227"/>
        <end position="249"/>
    </location>
</feature>
<gene>
    <name evidence="3" type="ORF">Ana3638_23600</name>
</gene>